<dbReference type="InterPro" id="IPR011989">
    <property type="entry name" value="ARM-like"/>
</dbReference>
<feature type="compositionally biased region" description="Basic and acidic residues" evidence="1">
    <location>
        <begin position="695"/>
        <end position="708"/>
    </location>
</feature>
<feature type="domain" description="TORTIFOLIA1/SINE1-2 N-terminal" evidence="3">
    <location>
        <begin position="41"/>
        <end position="350"/>
    </location>
</feature>
<dbReference type="Pfam" id="PF24713">
    <property type="entry name" value="TOR1L1_C"/>
    <property type="match status" value="1"/>
</dbReference>
<dbReference type="Proteomes" id="UP000236161">
    <property type="component" value="Unassembled WGS sequence"/>
</dbReference>
<reference evidence="4 5" key="1">
    <citation type="journal article" date="2017" name="Nature">
        <title>The Apostasia genome and the evolution of orchids.</title>
        <authorList>
            <person name="Zhang G.Q."/>
            <person name="Liu K.W."/>
            <person name="Li Z."/>
            <person name="Lohaus R."/>
            <person name="Hsiao Y.Y."/>
            <person name="Niu S.C."/>
            <person name="Wang J.Y."/>
            <person name="Lin Y.C."/>
            <person name="Xu Q."/>
            <person name="Chen L.J."/>
            <person name="Yoshida K."/>
            <person name="Fujiwara S."/>
            <person name="Wang Z.W."/>
            <person name="Zhang Y.Q."/>
            <person name="Mitsuda N."/>
            <person name="Wang M."/>
            <person name="Liu G.H."/>
            <person name="Pecoraro L."/>
            <person name="Huang H.X."/>
            <person name="Xiao X.J."/>
            <person name="Lin M."/>
            <person name="Wu X.Y."/>
            <person name="Wu W.L."/>
            <person name="Chen Y.Y."/>
            <person name="Chang S.B."/>
            <person name="Sakamoto S."/>
            <person name="Ohme-Takagi M."/>
            <person name="Yagi M."/>
            <person name="Zeng S.J."/>
            <person name="Shen C.Y."/>
            <person name="Yeh C.M."/>
            <person name="Luo Y.B."/>
            <person name="Tsai W.C."/>
            <person name="Van de Peer Y."/>
            <person name="Liu Z.J."/>
        </authorList>
    </citation>
    <scope>NUCLEOTIDE SEQUENCE [LARGE SCALE GENOMIC DNA]</scope>
    <source>
        <strain evidence="5">cv. Shenzhen</strain>
        <tissue evidence="4">Stem</tissue>
    </source>
</reference>
<dbReference type="InterPro" id="IPR057600">
    <property type="entry name" value="TORTIFOLIA1/SINE1-2_N"/>
</dbReference>
<evidence type="ECO:0000259" key="2">
    <source>
        <dbReference type="Pfam" id="PF24713"/>
    </source>
</evidence>
<evidence type="ECO:0000259" key="3">
    <source>
        <dbReference type="Pfam" id="PF24714"/>
    </source>
</evidence>
<feature type="compositionally biased region" description="Basic and acidic residues" evidence="1">
    <location>
        <begin position="362"/>
        <end position="380"/>
    </location>
</feature>
<dbReference type="GO" id="GO:0010031">
    <property type="term" value="P:circumnutation"/>
    <property type="evidence" value="ECO:0007669"/>
    <property type="project" value="TreeGrafter"/>
</dbReference>
<evidence type="ECO:0000313" key="4">
    <source>
        <dbReference type="EMBL" id="PKA48681.1"/>
    </source>
</evidence>
<feature type="region of interest" description="Disordered" evidence="1">
    <location>
        <begin position="1"/>
        <end position="35"/>
    </location>
</feature>
<dbReference type="InterPro" id="IPR033337">
    <property type="entry name" value="TORTIFOLIA1/SINE1-2"/>
</dbReference>
<dbReference type="GO" id="GO:0008017">
    <property type="term" value="F:microtubule binding"/>
    <property type="evidence" value="ECO:0007669"/>
    <property type="project" value="InterPro"/>
</dbReference>
<dbReference type="OrthoDB" id="298726at2759"/>
<gene>
    <name evidence="4" type="primary">TOR1</name>
    <name evidence="4" type="ORF">AXF42_Ash018498</name>
</gene>
<dbReference type="Gene3D" id="1.25.10.10">
    <property type="entry name" value="Leucine-rich Repeat Variant"/>
    <property type="match status" value="2"/>
</dbReference>
<accession>A0A2H9ZZF1</accession>
<organism evidence="4 5">
    <name type="scientific">Apostasia shenzhenica</name>
    <dbReference type="NCBI Taxonomy" id="1088818"/>
    <lineage>
        <taxon>Eukaryota</taxon>
        <taxon>Viridiplantae</taxon>
        <taxon>Streptophyta</taxon>
        <taxon>Embryophyta</taxon>
        <taxon>Tracheophyta</taxon>
        <taxon>Spermatophyta</taxon>
        <taxon>Magnoliopsida</taxon>
        <taxon>Liliopsida</taxon>
        <taxon>Asparagales</taxon>
        <taxon>Orchidaceae</taxon>
        <taxon>Apostasioideae</taxon>
        <taxon>Apostasia</taxon>
    </lineage>
</organism>
<dbReference type="AlphaFoldDB" id="A0A2H9ZZF1"/>
<dbReference type="STRING" id="1088818.A0A2H9ZZF1"/>
<sequence>MSSSTSRPSKASKSTSQTQCQSQPSPQPKPSSSLTSHLALVELKTRILSSLSKLSDRDTFQIAVDDLEKLIASLPADGFHVILSSLLHDPASSGDTSSAAGGRSSPVVARRESIRLLSLLCTAHPDAAAAHLPKIIAHIVRRLKDPVSDSSVRDACRDAAGSLAALYLRPNGEEAVGDGAGGRGGSGSTAAASPVVGLFVKPLLEVMGEQNKTVQACAAMCLAKVVEGGGVGGGAAAFQRLCPKICKLIGGQSFLAKGALLSVISSLAQVGAVSSQSMPTVLQSIRECLESNDWSARKAAADTLSILASYPHHVIADVASQTIASLEAFRFDKVKPVRDSMMEALQLWRKVLGNGKYGVPEDSKDAKFGESEDAGEKSESKQLNVSSRLESSKDSYIDSSPASSGSLSKGAGANISESAAILLIKKAPSLKDKELNPQFFQNLETRSSDDVPVEVVLPRKGPKSSHSQDEEELGTAEDDSRIASDLDQAAGREANENHENRGHVYQNIARRLGAQNKFQNLDELVREKWTDQRGMRLRDSKLVTSDAEDKAFSQKDSCGPHASILRSESHIETFMNNKGNWLAIQRQLSLLERQQAHLMNMLQDFMGGSHDSLVTLENRVRGLERVVDEMARDLLSSRRGGSMLMGFEGSPGKSSSKYSGLQDYTSLKFGRGSESRIPFAERYHPSDSMVPGSRGGRDSPWRLDSEERDSYAYKAPRNGLTSAKRADVRLPRDIVGDQIGNRRAWEKGQGPFRLGEGPSARSVWQASKDEATLEAIRVAGEDNGTSQVLARSPIPELEAEIMTDGNSGQERGPLWESWTRAMDSFHAGDLDSAYAEVLSTGDDVLLVKLMERSGPVVNELSGEVAGELLHAVGQYLLEESLYDTALAWVQQLMESVIENGADFFTIPHELKKEILLNLHEASSSMELPEDWEGASVDQIMIQLASAWGINIQQLVK</sequence>
<evidence type="ECO:0000313" key="5">
    <source>
        <dbReference type="Proteomes" id="UP000236161"/>
    </source>
</evidence>
<dbReference type="GO" id="GO:0009826">
    <property type="term" value="P:unidimensional cell growth"/>
    <property type="evidence" value="ECO:0007669"/>
    <property type="project" value="TreeGrafter"/>
</dbReference>
<feature type="compositionally biased region" description="Low complexity" evidence="1">
    <location>
        <begin position="399"/>
        <end position="411"/>
    </location>
</feature>
<keyword evidence="5" id="KW-1185">Reference proteome</keyword>
<protein>
    <submittedName>
        <fullName evidence="4">Microtubule-associated protein TORTIFOLIA1</fullName>
    </submittedName>
</protein>
<proteinExistence type="predicted"/>
<feature type="region of interest" description="Disordered" evidence="1">
    <location>
        <begin position="362"/>
        <end position="411"/>
    </location>
</feature>
<feature type="domain" description="TORTIFOLIA1/TORL1-2 C-terminal" evidence="2">
    <location>
        <begin position="814"/>
        <end position="947"/>
    </location>
</feature>
<dbReference type="PANTHER" id="PTHR31355">
    <property type="entry name" value="MICROTUBULE-ASSOCIATED PROTEIN TORTIFOLIA1"/>
    <property type="match status" value="1"/>
</dbReference>
<feature type="region of interest" description="Disordered" evidence="1">
    <location>
        <begin position="678"/>
        <end position="708"/>
    </location>
</feature>
<dbReference type="GO" id="GO:0010005">
    <property type="term" value="C:cortical microtubule, transverse to long axis"/>
    <property type="evidence" value="ECO:0007669"/>
    <property type="project" value="TreeGrafter"/>
</dbReference>
<name>A0A2H9ZZF1_9ASPA</name>
<dbReference type="EMBL" id="KZ452270">
    <property type="protein sequence ID" value="PKA48681.1"/>
    <property type="molecule type" value="Genomic_DNA"/>
</dbReference>
<dbReference type="InterPro" id="IPR057599">
    <property type="entry name" value="TORTIFOLIA1/TORL1-2_C"/>
</dbReference>
<dbReference type="PANTHER" id="PTHR31355:SF7">
    <property type="entry name" value="MICROTUBULE-ASSOCIATED PROTEIN TORTIFOLIA1"/>
    <property type="match status" value="1"/>
</dbReference>
<dbReference type="SUPFAM" id="SSF48371">
    <property type="entry name" value="ARM repeat"/>
    <property type="match status" value="1"/>
</dbReference>
<evidence type="ECO:0000256" key="1">
    <source>
        <dbReference type="SAM" id="MobiDB-lite"/>
    </source>
</evidence>
<dbReference type="Pfam" id="PF24714">
    <property type="entry name" value="TOR1L1_N"/>
    <property type="match status" value="1"/>
</dbReference>
<dbReference type="InterPro" id="IPR016024">
    <property type="entry name" value="ARM-type_fold"/>
</dbReference>
<feature type="region of interest" description="Disordered" evidence="1">
    <location>
        <begin position="451"/>
        <end position="481"/>
    </location>
</feature>